<proteinExistence type="predicted"/>
<evidence type="ECO:0000256" key="1">
    <source>
        <dbReference type="ARBA" id="ARBA00022801"/>
    </source>
</evidence>
<dbReference type="SUPFAM" id="SSF53474">
    <property type="entry name" value="alpha/beta-Hydrolases"/>
    <property type="match status" value="1"/>
</dbReference>
<organism evidence="3 4">
    <name type="scientific">Xylophilus rhododendri</name>
    <dbReference type="NCBI Taxonomy" id="2697032"/>
    <lineage>
        <taxon>Bacteria</taxon>
        <taxon>Pseudomonadati</taxon>
        <taxon>Pseudomonadota</taxon>
        <taxon>Betaproteobacteria</taxon>
        <taxon>Burkholderiales</taxon>
        <taxon>Xylophilus</taxon>
    </lineage>
</organism>
<dbReference type="Gene3D" id="2.60.120.260">
    <property type="entry name" value="Galactose-binding domain-like"/>
    <property type="match status" value="1"/>
</dbReference>
<dbReference type="Proteomes" id="UP000464787">
    <property type="component" value="Chromosome"/>
</dbReference>
<gene>
    <name evidence="3" type="ORF">GT347_16935</name>
</gene>
<keyword evidence="1 3" id="KW-0378">Hydrolase</keyword>
<dbReference type="Pfam" id="PF02129">
    <property type="entry name" value="Peptidase_S15"/>
    <property type="match status" value="1"/>
</dbReference>
<evidence type="ECO:0000313" key="4">
    <source>
        <dbReference type="Proteomes" id="UP000464787"/>
    </source>
</evidence>
<dbReference type="KEGG" id="xyk:GT347_16935"/>
<name>A0A857J9T8_9BURK</name>
<feature type="domain" description="Xaa-Pro dipeptidyl-peptidase C-terminal" evidence="2">
    <location>
        <begin position="365"/>
        <end position="619"/>
    </location>
</feature>
<accession>A0A857J9T8</accession>
<dbReference type="PANTHER" id="PTHR43056">
    <property type="entry name" value="PEPTIDASE S9 PROLYL OLIGOPEPTIDASE"/>
    <property type="match status" value="1"/>
</dbReference>
<dbReference type="AlphaFoldDB" id="A0A857J9T8"/>
<dbReference type="NCBIfam" id="TIGR00976">
    <property type="entry name" value="CocE_NonD"/>
    <property type="match status" value="1"/>
</dbReference>
<protein>
    <submittedName>
        <fullName evidence="3">CocE/NonD family hydrolase</fullName>
    </submittedName>
</protein>
<dbReference type="RefSeq" id="WP_160553320.1">
    <property type="nucleotide sequence ID" value="NZ_CP047650.1"/>
</dbReference>
<dbReference type="InterPro" id="IPR013736">
    <property type="entry name" value="Xaa-Pro_dipept_C"/>
</dbReference>
<evidence type="ECO:0000259" key="2">
    <source>
        <dbReference type="SMART" id="SM00939"/>
    </source>
</evidence>
<keyword evidence="4" id="KW-1185">Reference proteome</keyword>
<reference evidence="3 4" key="1">
    <citation type="submission" date="2020-01" db="EMBL/GenBank/DDBJ databases">
        <title>Genome sequencing of strain KACC 21265.</title>
        <authorList>
            <person name="Heo J."/>
            <person name="Kim S.-J."/>
            <person name="Kim J.-S."/>
            <person name="Hong S.-B."/>
            <person name="Kwon S.-W."/>
        </authorList>
    </citation>
    <scope>NUCLEOTIDE SEQUENCE [LARGE SCALE GENOMIC DNA]</scope>
    <source>
        <strain evidence="3 4">KACC 21265</strain>
    </source>
</reference>
<dbReference type="GO" id="GO:0008239">
    <property type="term" value="F:dipeptidyl-peptidase activity"/>
    <property type="evidence" value="ECO:0007669"/>
    <property type="project" value="InterPro"/>
</dbReference>
<dbReference type="SUPFAM" id="SSF49785">
    <property type="entry name" value="Galactose-binding domain-like"/>
    <property type="match status" value="1"/>
</dbReference>
<dbReference type="InterPro" id="IPR008979">
    <property type="entry name" value="Galactose-bd-like_sf"/>
</dbReference>
<dbReference type="SMART" id="SM00939">
    <property type="entry name" value="PepX_C"/>
    <property type="match status" value="1"/>
</dbReference>
<dbReference type="InterPro" id="IPR029058">
    <property type="entry name" value="AB_hydrolase_fold"/>
</dbReference>
<dbReference type="EMBL" id="CP047650">
    <property type="protein sequence ID" value="QHI99508.1"/>
    <property type="molecule type" value="Genomic_DNA"/>
</dbReference>
<dbReference type="Gene3D" id="3.40.50.1820">
    <property type="entry name" value="alpha/beta hydrolase"/>
    <property type="match status" value="2"/>
</dbReference>
<evidence type="ECO:0000313" key="3">
    <source>
        <dbReference type="EMBL" id="QHI99508.1"/>
    </source>
</evidence>
<sequence length="622" mass="68092">MSDRDQPSDPLDPASPAAWRQGPAAYLAGRPPAFTAPALPASCYLTMRDGCRIAVDVYLPQGDAAHPAPARVPTIAIFTPYYRRFVTSDPTIEVSPNCGRYRDAFVPQGYAVVVVDVRGTGASFGTRDALRSPKERDDYEEIAEWISQQPWSDGSIGCTGISYLGAAAVFLASTRHPAVKAIAPLFAVTDIYTDQLYVGGVLSCIWTGRYDELMVALDQDDRPALAKFAYYGNPAFQGPQPVDEDPDGRLLAQALQQHRSNCRLSDMARELPFQHDAVLHDPALTLDVCSPGYYARQIPEDVAIYSISGWYDGAGYSNSAITRFLTLPNHQHRLLLGPWDHGARSNVSPWREQAASQFPLLAEVLRFFDHHLRGMDTGLQHEKPVHYFTQHDERWQAADAWPPFEGKVRLHPAADGGLSASAGAPGSDRLAVDFSVSTGTQTRLERLGAVGVEHYYPDWDARQAQYLHYTSPVLAASAELTGHVTASIELVSSETDAAVYVYLSEVLADGSCRYVTEGNLRALHREGLSDSPDYVASWPVNRYDRATARLLVPGEPARLLFALLPVSWTFAAGSRIRLSLGGSDQGHGPQVPHGRPPLLDIRRGPEASWFELPLAAPLSFVS</sequence>
<dbReference type="InterPro" id="IPR000383">
    <property type="entry name" value="Xaa-Pro-like_dom"/>
</dbReference>
<dbReference type="InterPro" id="IPR050585">
    <property type="entry name" value="Xaa-Pro_dipeptidyl-ppase/CocE"/>
</dbReference>
<dbReference type="PANTHER" id="PTHR43056:SF10">
    <property type="entry name" value="COCE_NOND FAMILY, PUTATIVE (AFU_ORTHOLOGUE AFUA_7G00600)-RELATED"/>
    <property type="match status" value="1"/>
</dbReference>
<dbReference type="Pfam" id="PF08530">
    <property type="entry name" value="PepX_C"/>
    <property type="match status" value="1"/>
</dbReference>
<dbReference type="InterPro" id="IPR005674">
    <property type="entry name" value="CocE/Ser_esterase"/>
</dbReference>